<dbReference type="RefSeq" id="WP_270082951.1">
    <property type="nucleotide sequence ID" value="NZ_CP115300.1"/>
</dbReference>
<feature type="signal peptide" evidence="1">
    <location>
        <begin position="1"/>
        <end position="28"/>
    </location>
</feature>
<evidence type="ECO:0000256" key="1">
    <source>
        <dbReference type="SAM" id="SignalP"/>
    </source>
</evidence>
<accession>A0ABY7P4C7</accession>
<name>A0ABY7P4C7_9ACTN</name>
<keyword evidence="1" id="KW-0732">Signal</keyword>
<dbReference type="Proteomes" id="UP001212326">
    <property type="component" value="Chromosome"/>
</dbReference>
<protein>
    <recommendedName>
        <fullName evidence="4">Lipoprotein</fullName>
    </recommendedName>
</protein>
<evidence type="ECO:0000313" key="2">
    <source>
        <dbReference type="EMBL" id="WBO65375.1"/>
    </source>
</evidence>
<keyword evidence="3" id="KW-1185">Reference proteome</keyword>
<reference evidence="2 3" key="1">
    <citation type="submission" date="2022-12" db="EMBL/GenBank/DDBJ databases">
        <authorList>
            <person name="Mo P."/>
        </authorList>
    </citation>
    <scope>NUCLEOTIDE SEQUENCE [LARGE SCALE GENOMIC DNA]</scope>
    <source>
        <strain evidence="2 3">HUAS 2-6</strain>
    </source>
</reference>
<evidence type="ECO:0008006" key="4">
    <source>
        <dbReference type="Google" id="ProtNLM"/>
    </source>
</evidence>
<evidence type="ECO:0000313" key="3">
    <source>
        <dbReference type="Proteomes" id="UP001212326"/>
    </source>
</evidence>
<sequence>MTQECRRTSPHRKIAAVSAVLLAVAAVAGCTRLWDGEPYPVADPVATATRLDGYTQAVYDALDLPDAELEPGGSPEADGYGCSYRGLRHLDEELSDSPGSPPGVVDVSSGWALKGVSRAEAVSAMQRARAELTRQGWKVAGYENSRSWLRLSLKPVNGEDTVSVEAYPGDRLQVAAYAECARYPSGTQMNELGEPVLPPQVAPVQLRR</sequence>
<proteinExistence type="predicted"/>
<dbReference type="EMBL" id="CP115300">
    <property type="protein sequence ID" value="WBO65375.1"/>
    <property type="molecule type" value="Genomic_DNA"/>
</dbReference>
<gene>
    <name evidence="2" type="ORF">O1G22_22405</name>
</gene>
<feature type="chain" id="PRO_5045465831" description="Lipoprotein" evidence="1">
    <location>
        <begin position="29"/>
        <end position="208"/>
    </location>
</feature>
<organism evidence="2 3">
    <name type="scientific">Streptomyces camelliae</name>
    <dbReference type="NCBI Taxonomy" id="3004093"/>
    <lineage>
        <taxon>Bacteria</taxon>
        <taxon>Bacillati</taxon>
        <taxon>Actinomycetota</taxon>
        <taxon>Actinomycetes</taxon>
        <taxon>Kitasatosporales</taxon>
        <taxon>Streptomycetaceae</taxon>
        <taxon>Streptomyces</taxon>
    </lineage>
</organism>
<dbReference type="PROSITE" id="PS51257">
    <property type="entry name" value="PROKAR_LIPOPROTEIN"/>
    <property type="match status" value="1"/>
</dbReference>